<sequence>MKQIWDLQTNTVAMSGEFDEDVNPLYTFTEQVEQDRKMTVHEASQLVSMLK</sequence>
<gene>
    <name evidence="1" type="ORF">KQI68_07375</name>
</gene>
<proteinExistence type="predicted"/>
<organism evidence="1 2">
    <name type="scientific">Peptoniphilus ovalis</name>
    <dbReference type="NCBI Taxonomy" id="2841503"/>
    <lineage>
        <taxon>Bacteria</taxon>
        <taxon>Bacillati</taxon>
        <taxon>Bacillota</taxon>
        <taxon>Tissierellia</taxon>
        <taxon>Tissierellales</taxon>
        <taxon>Peptoniphilaceae</taxon>
        <taxon>Peptoniphilus</taxon>
    </lineage>
</organism>
<dbReference type="RefSeq" id="WP_216549494.1">
    <property type="nucleotide sequence ID" value="NZ_JAHLQO010000004.1"/>
</dbReference>
<dbReference type="Proteomes" id="UP000783742">
    <property type="component" value="Unassembled WGS sequence"/>
</dbReference>
<reference evidence="1 2" key="1">
    <citation type="submission" date="2021-06" db="EMBL/GenBank/DDBJ databases">
        <authorList>
            <person name="Sun Q."/>
            <person name="Li D."/>
        </authorList>
    </citation>
    <scope>NUCLEOTIDE SEQUENCE [LARGE SCALE GENOMIC DNA]</scope>
    <source>
        <strain evidence="1 2">MSJ-1</strain>
    </source>
</reference>
<keyword evidence="2" id="KW-1185">Reference proteome</keyword>
<name>A0ABS6FKD1_9FIRM</name>
<protein>
    <submittedName>
        <fullName evidence="1">Uncharacterized protein</fullName>
    </submittedName>
</protein>
<evidence type="ECO:0000313" key="2">
    <source>
        <dbReference type="Proteomes" id="UP000783742"/>
    </source>
</evidence>
<dbReference type="EMBL" id="JAHLQO010000004">
    <property type="protein sequence ID" value="MBU5669660.1"/>
    <property type="molecule type" value="Genomic_DNA"/>
</dbReference>
<evidence type="ECO:0000313" key="1">
    <source>
        <dbReference type="EMBL" id="MBU5669660.1"/>
    </source>
</evidence>
<comment type="caution">
    <text evidence="1">The sequence shown here is derived from an EMBL/GenBank/DDBJ whole genome shotgun (WGS) entry which is preliminary data.</text>
</comment>
<accession>A0ABS6FKD1</accession>